<dbReference type="InterPro" id="IPR000494">
    <property type="entry name" value="Rcpt_L-dom"/>
</dbReference>
<accession>A0A016W1G9</accession>
<feature type="signal peptide" evidence="1">
    <location>
        <begin position="1"/>
        <end position="18"/>
    </location>
</feature>
<evidence type="ECO:0000256" key="1">
    <source>
        <dbReference type="SAM" id="SignalP"/>
    </source>
</evidence>
<name>A0A016W1G9_9BILA</name>
<dbReference type="Gene3D" id="3.80.20.20">
    <property type="entry name" value="Receptor L-domain"/>
    <property type="match status" value="1"/>
</dbReference>
<keyword evidence="1" id="KW-0732">Signal</keyword>
<evidence type="ECO:0000313" key="4">
    <source>
        <dbReference type="Proteomes" id="UP000024635"/>
    </source>
</evidence>
<dbReference type="PANTHER" id="PTHR21662:SF59">
    <property type="entry name" value="RECEPTOR PROTEIN-TYROSINE KINASE"/>
    <property type="match status" value="1"/>
</dbReference>
<dbReference type="Proteomes" id="UP000024635">
    <property type="component" value="Unassembled WGS sequence"/>
</dbReference>
<dbReference type="PANTHER" id="PTHR21662">
    <property type="entry name" value="RECEPTOR PROTEIN-TYROSINE KINASE"/>
    <property type="match status" value="1"/>
</dbReference>
<dbReference type="AlphaFoldDB" id="A0A016W1G9"/>
<organism evidence="3 4">
    <name type="scientific">Ancylostoma ceylanicum</name>
    <dbReference type="NCBI Taxonomy" id="53326"/>
    <lineage>
        <taxon>Eukaryota</taxon>
        <taxon>Metazoa</taxon>
        <taxon>Ecdysozoa</taxon>
        <taxon>Nematoda</taxon>
        <taxon>Chromadorea</taxon>
        <taxon>Rhabditida</taxon>
        <taxon>Rhabditina</taxon>
        <taxon>Rhabditomorpha</taxon>
        <taxon>Strongyloidea</taxon>
        <taxon>Ancylostomatidae</taxon>
        <taxon>Ancylostomatinae</taxon>
        <taxon>Ancylostoma</taxon>
    </lineage>
</organism>
<feature type="chain" id="PRO_5001490151" description="Receptor L-domain domain-containing protein" evidence="1">
    <location>
        <begin position="19"/>
        <end position="300"/>
    </location>
</feature>
<dbReference type="OrthoDB" id="5789728at2759"/>
<proteinExistence type="predicted"/>
<comment type="caution">
    <text evidence="3">The sequence shown here is derived from an EMBL/GenBank/DDBJ whole genome shotgun (WGS) entry which is preliminary data.</text>
</comment>
<evidence type="ECO:0000259" key="2">
    <source>
        <dbReference type="Pfam" id="PF01030"/>
    </source>
</evidence>
<dbReference type="EMBL" id="JARK01001338">
    <property type="protein sequence ID" value="EYC33694.1"/>
    <property type="molecule type" value="Genomic_DNA"/>
</dbReference>
<feature type="domain" description="Receptor L-domain" evidence="2">
    <location>
        <begin position="172"/>
        <end position="259"/>
    </location>
</feature>
<gene>
    <name evidence="3" type="primary">Acey_s0002.g934</name>
    <name evidence="3" type="ORF">Y032_0002g934</name>
</gene>
<evidence type="ECO:0000313" key="3">
    <source>
        <dbReference type="EMBL" id="EYC33694.1"/>
    </source>
</evidence>
<dbReference type="Pfam" id="PF01030">
    <property type="entry name" value="Recep_L_domain"/>
    <property type="match status" value="1"/>
</dbReference>
<dbReference type="SUPFAM" id="SSF52058">
    <property type="entry name" value="L domain-like"/>
    <property type="match status" value="2"/>
</dbReference>
<protein>
    <recommendedName>
        <fullName evidence="2">Receptor L-domain domain-containing protein</fullName>
    </recommendedName>
</protein>
<reference evidence="4" key="1">
    <citation type="journal article" date="2015" name="Nat. Genet.">
        <title>The genome and transcriptome of the zoonotic hookworm Ancylostoma ceylanicum identify infection-specific gene families.</title>
        <authorList>
            <person name="Schwarz E.M."/>
            <person name="Hu Y."/>
            <person name="Antoshechkin I."/>
            <person name="Miller M.M."/>
            <person name="Sternberg P.W."/>
            <person name="Aroian R.V."/>
        </authorList>
    </citation>
    <scope>NUCLEOTIDE SEQUENCE</scope>
    <source>
        <strain evidence="4">HY135</strain>
    </source>
</reference>
<sequence length="300" mass="34760">MWLLLLLCFSSICYRASTRYALCDIKNVKELEKVNNCTHLRLYTDDVEVMRHPKLYEKIRTVTTIFKLKLFNTSLERITDAQNVELAKDSSLDIFDNPMLQRLPNLTIVDGKRVKLFILNNKKLDTSQLLEECKRKKCPTDIYRTIQMPFTCAFHRPVEPGCRFIFDNVDLRDYDKSLDQVEVVYGTLILRGSDVATFPKMPKLRQIEQKPGTPVLIIENNKKLSDLTSLFGVNIKVSDMKNAVKFSGNPKLCVAKKQRNEPFVIKFMTKIGFCKGSTRSDIHILKLIIVYLCIIFTEIY</sequence>
<dbReference type="InterPro" id="IPR053079">
    <property type="entry name" value="SPS2_domain"/>
</dbReference>
<keyword evidence="4" id="KW-1185">Reference proteome</keyword>
<dbReference type="InterPro" id="IPR036941">
    <property type="entry name" value="Rcpt_L-dom_sf"/>
</dbReference>